<evidence type="ECO:0000313" key="1">
    <source>
        <dbReference type="EMBL" id="MDI2098518.1"/>
    </source>
</evidence>
<dbReference type="InterPro" id="IPR036702">
    <property type="entry name" value="ComB-like_sf"/>
</dbReference>
<dbReference type="AlphaFoldDB" id="A0AAW6T847"/>
<keyword evidence="2" id="KW-1185">Reference proteome</keyword>
<dbReference type="SUPFAM" id="SSF142823">
    <property type="entry name" value="ComB-like"/>
    <property type="match status" value="1"/>
</dbReference>
<dbReference type="Gene3D" id="3.90.1560.10">
    <property type="entry name" value="ComB-like"/>
    <property type="match status" value="1"/>
</dbReference>
<sequence>MSLDETLPTSSDPWAGQRRYQVRFDWGGAGAARIADGADVTVWVDQVRTDAAGSPSAFTPFVVEGSLQNAVAVAQWVLARQEERGDRFTVAVVAAGHAVSAVVPARDPDAGGETDAAEPRFAVEDLFAAGAVVDALTAVGLDHCSPEAAAAAAAYTGLRGAMKHLVKNSASVVEHGVTTVDFTPSDDVVVLRSPR</sequence>
<comment type="caution">
    <text evidence="1">The sequence shown here is derived from an EMBL/GenBank/DDBJ whole genome shotgun (WGS) entry which is preliminary data.</text>
</comment>
<dbReference type="EMBL" id="JASATX010000002">
    <property type="protein sequence ID" value="MDI2098518.1"/>
    <property type="molecule type" value="Genomic_DNA"/>
</dbReference>
<organism evidence="1 2">
    <name type="scientific">Ruicaihuangia caeni</name>
    <dbReference type="NCBI Taxonomy" id="3042517"/>
    <lineage>
        <taxon>Bacteria</taxon>
        <taxon>Bacillati</taxon>
        <taxon>Actinomycetota</taxon>
        <taxon>Actinomycetes</taxon>
        <taxon>Micrococcales</taxon>
        <taxon>Microbacteriaceae</taxon>
        <taxon>Ruicaihuangia</taxon>
    </lineage>
</organism>
<protein>
    <recommendedName>
        <fullName evidence="3">2-phosphosulfolactate phosphatase</fullName>
    </recommendedName>
</protein>
<evidence type="ECO:0008006" key="3">
    <source>
        <dbReference type="Google" id="ProtNLM"/>
    </source>
</evidence>
<proteinExistence type="predicted"/>
<dbReference type="GO" id="GO:0050532">
    <property type="term" value="F:2-phosphosulfolactate phosphatase activity"/>
    <property type="evidence" value="ECO:0007669"/>
    <property type="project" value="InterPro"/>
</dbReference>
<reference evidence="1 2" key="1">
    <citation type="submission" date="2023-04" db="EMBL/GenBank/DDBJ databases">
        <title>Klugiella caeni sp. nov. isolated from the sludge of biochemical tank.</title>
        <authorList>
            <person name="Geng K."/>
        </authorList>
    </citation>
    <scope>NUCLEOTIDE SEQUENCE [LARGE SCALE GENOMIC DNA]</scope>
    <source>
        <strain evidence="1 2">YN-L-19</strain>
    </source>
</reference>
<evidence type="ECO:0000313" key="2">
    <source>
        <dbReference type="Proteomes" id="UP001321506"/>
    </source>
</evidence>
<accession>A0AAW6T847</accession>
<dbReference type="Proteomes" id="UP001321506">
    <property type="component" value="Unassembled WGS sequence"/>
</dbReference>
<gene>
    <name evidence="1" type="ORF">QF206_06025</name>
</gene>
<dbReference type="RefSeq" id="WP_281488308.1">
    <property type="nucleotide sequence ID" value="NZ_JASATX010000002.1"/>
</dbReference>
<name>A0AAW6T847_9MICO</name>
<dbReference type="GO" id="GO:0000287">
    <property type="term" value="F:magnesium ion binding"/>
    <property type="evidence" value="ECO:0007669"/>
    <property type="project" value="InterPro"/>
</dbReference>